<keyword evidence="3" id="KW-1185">Reference proteome</keyword>
<feature type="region of interest" description="Disordered" evidence="1">
    <location>
        <begin position="56"/>
        <end position="87"/>
    </location>
</feature>
<evidence type="ECO:0000313" key="3">
    <source>
        <dbReference type="Proteomes" id="UP000053237"/>
    </source>
</evidence>
<evidence type="ECO:0000313" key="2">
    <source>
        <dbReference type="EMBL" id="CCI44163.1"/>
    </source>
</evidence>
<reference evidence="2 3" key="1">
    <citation type="submission" date="2012-05" db="EMBL/GenBank/DDBJ databases">
        <title>Recombination and specialization in a pathogen metapopulation.</title>
        <authorList>
            <person name="Gardiner A."/>
            <person name="Kemen E."/>
            <person name="Schultz-Larsen T."/>
            <person name="MacLean D."/>
            <person name="Van Oosterhout C."/>
            <person name="Jones J.D.G."/>
        </authorList>
    </citation>
    <scope>NUCLEOTIDE SEQUENCE [LARGE SCALE GENOMIC DNA]</scope>
    <source>
        <strain evidence="2 3">Ac Nc2</strain>
    </source>
</reference>
<dbReference type="InParanoid" id="A0A024GBL3"/>
<proteinExistence type="predicted"/>
<accession>A0A024GBL3</accession>
<sequence>MKDQSRLLTIQHDRQSGHSSFSFLIDVSLARECFTVMHVDDYGEVAEQSRTQADTSFAAKKHKDRSHPSRILDSNSKSIFSQSAHSKMQNLQPVEPELIRDIPKLNIVPTVYLERNKSIL</sequence>
<gene>
    <name evidence="2" type="ORF">BN9_049470</name>
</gene>
<dbReference type="EMBL" id="CAIX01000063">
    <property type="protein sequence ID" value="CCI44163.1"/>
    <property type="molecule type" value="Genomic_DNA"/>
</dbReference>
<evidence type="ECO:0000256" key="1">
    <source>
        <dbReference type="SAM" id="MobiDB-lite"/>
    </source>
</evidence>
<dbReference type="AlphaFoldDB" id="A0A024GBL3"/>
<dbReference type="Proteomes" id="UP000053237">
    <property type="component" value="Unassembled WGS sequence"/>
</dbReference>
<comment type="caution">
    <text evidence="2">The sequence shown here is derived from an EMBL/GenBank/DDBJ whole genome shotgun (WGS) entry which is preliminary data.</text>
</comment>
<name>A0A024GBL3_9STRA</name>
<organism evidence="2 3">
    <name type="scientific">Albugo candida</name>
    <dbReference type="NCBI Taxonomy" id="65357"/>
    <lineage>
        <taxon>Eukaryota</taxon>
        <taxon>Sar</taxon>
        <taxon>Stramenopiles</taxon>
        <taxon>Oomycota</taxon>
        <taxon>Peronosporomycetes</taxon>
        <taxon>Albuginales</taxon>
        <taxon>Albuginaceae</taxon>
        <taxon>Albugo</taxon>
    </lineage>
</organism>
<protein>
    <submittedName>
        <fullName evidence="2">Uncharacterized protein</fullName>
    </submittedName>
</protein>
<feature type="compositionally biased region" description="Polar residues" evidence="1">
    <location>
        <begin position="72"/>
        <end position="87"/>
    </location>
</feature>